<feature type="transmembrane region" description="Helical" evidence="15">
    <location>
        <begin position="60"/>
        <end position="81"/>
    </location>
</feature>
<protein>
    <recommendedName>
        <fullName evidence="4 15">NADH-ubiquinone oxidoreductase chain 4L</fullName>
        <ecNumber evidence="3 15">7.1.1.2</ecNumber>
    </recommendedName>
</protein>
<dbReference type="PANTHER" id="PTHR11434">
    <property type="entry name" value="NADH-UBIQUINONE OXIDOREDUCTASE SUBUNIT ND4L"/>
    <property type="match status" value="1"/>
</dbReference>
<proteinExistence type="inferred from homology"/>
<evidence type="ECO:0000256" key="10">
    <source>
        <dbReference type="ARBA" id="ARBA00022989"/>
    </source>
</evidence>
<name>D3H5W9_BALCL</name>
<dbReference type="Gene3D" id="1.10.287.3510">
    <property type="match status" value="1"/>
</dbReference>
<comment type="subcellular location">
    <subcellularLocation>
        <location evidence="15">Mitochondrion inner membrane</location>
        <topology evidence="15">Multi-pass membrane protein</topology>
    </subcellularLocation>
    <subcellularLocation>
        <location evidence="1">Mitochondrion membrane</location>
        <topology evidence="1">Multi-pass membrane protein</topology>
    </subcellularLocation>
</comment>
<dbReference type="GO" id="GO:0008137">
    <property type="term" value="F:NADH dehydrogenase (ubiquinone) activity"/>
    <property type="evidence" value="ECO:0007669"/>
    <property type="project" value="UniProtKB-EC"/>
</dbReference>
<keyword evidence="14 15" id="KW-0472">Membrane</keyword>
<evidence type="ECO:0000256" key="3">
    <source>
        <dbReference type="ARBA" id="ARBA00012944"/>
    </source>
</evidence>
<feature type="transmembrane region" description="Helical" evidence="15">
    <location>
        <begin position="6"/>
        <end position="22"/>
    </location>
</feature>
<evidence type="ECO:0000256" key="4">
    <source>
        <dbReference type="ARBA" id="ARBA00016612"/>
    </source>
</evidence>
<evidence type="ECO:0000256" key="15">
    <source>
        <dbReference type="RuleBase" id="RU004419"/>
    </source>
</evidence>
<evidence type="ECO:0000256" key="11">
    <source>
        <dbReference type="ARBA" id="ARBA00023027"/>
    </source>
</evidence>
<dbReference type="InterPro" id="IPR039428">
    <property type="entry name" value="NUOK/Mnh_C1-like"/>
</dbReference>
<accession>D3H5W9</accession>
<dbReference type="GO" id="GO:0016651">
    <property type="term" value="F:oxidoreductase activity, acting on NAD(P)H"/>
    <property type="evidence" value="ECO:0007669"/>
    <property type="project" value="InterPro"/>
</dbReference>
<keyword evidence="13 15" id="KW-0496">Mitochondrion</keyword>
<evidence type="ECO:0000256" key="6">
    <source>
        <dbReference type="ARBA" id="ARBA00022660"/>
    </source>
</evidence>
<evidence type="ECO:0000256" key="5">
    <source>
        <dbReference type="ARBA" id="ARBA00022448"/>
    </source>
</evidence>
<dbReference type="EC" id="7.1.1.2" evidence="3 15"/>
<keyword evidence="8 15" id="KW-1278">Translocase</keyword>
<dbReference type="InterPro" id="IPR001133">
    <property type="entry name" value="NADH_UbQ_OxRdtase_chain4L/K"/>
</dbReference>
<keyword evidence="6 15" id="KW-0679">Respiratory chain</keyword>
<keyword evidence="10 15" id="KW-1133">Transmembrane helix</keyword>
<keyword evidence="12 15" id="KW-0830">Ubiquinone</keyword>
<comment type="catalytic activity">
    <reaction evidence="15">
        <text>a ubiquinone + NADH + 5 H(+)(in) = a ubiquinol + NAD(+) + 4 H(+)(out)</text>
        <dbReference type="Rhea" id="RHEA:29091"/>
        <dbReference type="Rhea" id="RHEA-COMP:9565"/>
        <dbReference type="Rhea" id="RHEA-COMP:9566"/>
        <dbReference type="ChEBI" id="CHEBI:15378"/>
        <dbReference type="ChEBI" id="CHEBI:16389"/>
        <dbReference type="ChEBI" id="CHEBI:17976"/>
        <dbReference type="ChEBI" id="CHEBI:57540"/>
        <dbReference type="ChEBI" id="CHEBI:57945"/>
        <dbReference type="EC" id="7.1.1.2"/>
    </reaction>
</comment>
<dbReference type="AlphaFoldDB" id="D3H5W9"/>
<sequence>MLTPLHLTALNFALGCLGLVLNRAHLLSALLCLELLLVSLFSGLALWSSATANPSFSSTVMILLALSACEASAGLGLLVSISRTHGSDLVRSLNLLQS</sequence>
<evidence type="ECO:0000256" key="12">
    <source>
        <dbReference type="ARBA" id="ARBA00023075"/>
    </source>
</evidence>
<keyword evidence="7 15" id="KW-0812">Transmembrane</keyword>
<evidence type="ECO:0000256" key="13">
    <source>
        <dbReference type="ARBA" id="ARBA00023128"/>
    </source>
</evidence>
<keyword evidence="15" id="KW-0999">Mitochondrion inner membrane</keyword>
<dbReference type="GO" id="GO:0030964">
    <property type="term" value="C:NADH dehydrogenase complex"/>
    <property type="evidence" value="ECO:0007669"/>
    <property type="project" value="TreeGrafter"/>
</dbReference>
<dbReference type="GO" id="GO:0042773">
    <property type="term" value="P:ATP synthesis coupled electron transport"/>
    <property type="evidence" value="ECO:0007669"/>
    <property type="project" value="UniProtKB-UniRule"/>
</dbReference>
<geneLocation type="mitochondrion" evidence="16"/>
<gene>
    <name evidence="16" type="primary">NADH4L</name>
</gene>
<evidence type="ECO:0000313" key="16">
    <source>
        <dbReference type="EMBL" id="CBH40143.1"/>
    </source>
</evidence>
<evidence type="ECO:0000256" key="9">
    <source>
        <dbReference type="ARBA" id="ARBA00022982"/>
    </source>
</evidence>
<dbReference type="PANTHER" id="PTHR11434:SF0">
    <property type="entry name" value="NADH-UBIQUINONE OXIDOREDUCTASE CHAIN 4L"/>
    <property type="match status" value="1"/>
</dbReference>
<evidence type="ECO:0000256" key="1">
    <source>
        <dbReference type="ARBA" id="ARBA00004225"/>
    </source>
</evidence>
<organism evidence="16">
    <name type="scientific">Balanoglossus clavigerus</name>
    <name type="common">Acorn worm</name>
    <dbReference type="NCBI Taxonomy" id="560604"/>
    <lineage>
        <taxon>Eukaryota</taxon>
        <taxon>Metazoa</taxon>
        <taxon>Hemichordata</taxon>
        <taxon>Enteropneusta</taxon>
        <taxon>Ptychoderidae</taxon>
        <taxon>Balanoglossus</taxon>
    </lineage>
</organism>
<keyword evidence="5 15" id="KW-0813">Transport</keyword>
<comment type="function">
    <text evidence="15">Core subunit of the mitochondrial membrane respiratory chain NADH dehydrogenase (Complex I) which catalyzes electron transfer from NADH through the respiratory chain, using ubiquinone as an electron acceptor.</text>
</comment>
<keyword evidence="9 15" id="KW-0249">Electron transport</keyword>
<evidence type="ECO:0000256" key="2">
    <source>
        <dbReference type="ARBA" id="ARBA00010519"/>
    </source>
</evidence>
<dbReference type="EMBL" id="FN562579">
    <property type="protein sequence ID" value="CBH40143.1"/>
    <property type="molecule type" value="Genomic_DNA"/>
</dbReference>
<evidence type="ECO:0000256" key="7">
    <source>
        <dbReference type="ARBA" id="ARBA00022692"/>
    </source>
</evidence>
<evidence type="ECO:0000256" key="8">
    <source>
        <dbReference type="ARBA" id="ARBA00022967"/>
    </source>
</evidence>
<comment type="similarity">
    <text evidence="2 15">Belongs to the complex I subunit 4L family.</text>
</comment>
<feature type="transmembrane region" description="Helical" evidence="15">
    <location>
        <begin position="29"/>
        <end position="48"/>
    </location>
</feature>
<dbReference type="Pfam" id="PF00420">
    <property type="entry name" value="Oxidored_q2"/>
    <property type="match status" value="1"/>
</dbReference>
<reference evidence="16" key="1">
    <citation type="journal article" date="2010" name="Mol. Phylogenet. Evol.">
        <title>Mitochondrial genome evolution in Ophiuroidea, Echinoidea, and Holothuroidea: Insights in phylogenetic relationships of Echinodermata.</title>
        <authorList>
            <person name="Perseke M."/>
            <person name="Bernhard D."/>
            <person name="Fritzsch G."/>
            <person name="Bruemmer F."/>
            <person name="Stadler P.F."/>
            <person name="Schlegel M."/>
        </authorList>
    </citation>
    <scope>NUCLEOTIDE SEQUENCE</scope>
</reference>
<dbReference type="GO" id="GO:0005743">
    <property type="term" value="C:mitochondrial inner membrane"/>
    <property type="evidence" value="ECO:0007669"/>
    <property type="project" value="UniProtKB-SubCell"/>
</dbReference>
<keyword evidence="11 15" id="KW-0520">NAD</keyword>
<evidence type="ECO:0000256" key="14">
    <source>
        <dbReference type="ARBA" id="ARBA00023136"/>
    </source>
</evidence>